<dbReference type="InterPro" id="IPR007278">
    <property type="entry name" value="DUF397"/>
</dbReference>
<accession>A0A918B6X4</accession>
<proteinExistence type="predicted"/>
<dbReference type="Pfam" id="PF04149">
    <property type="entry name" value="DUF397"/>
    <property type="match status" value="1"/>
</dbReference>
<comment type="caution">
    <text evidence="2">The sequence shown here is derived from an EMBL/GenBank/DDBJ whole genome shotgun (WGS) entry which is preliminary data.</text>
</comment>
<name>A0A918B6X4_9ACTN</name>
<dbReference type="Proteomes" id="UP000620156">
    <property type="component" value="Unassembled WGS sequence"/>
</dbReference>
<dbReference type="AlphaFoldDB" id="A0A918B6X4"/>
<reference evidence="2" key="1">
    <citation type="journal article" date="2014" name="Int. J. Syst. Evol. Microbiol.">
        <title>Complete genome sequence of Corynebacterium casei LMG S-19264T (=DSM 44701T), isolated from a smear-ripened cheese.</title>
        <authorList>
            <consortium name="US DOE Joint Genome Institute (JGI-PGF)"/>
            <person name="Walter F."/>
            <person name="Albersmeier A."/>
            <person name="Kalinowski J."/>
            <person name="Ruckert C."/>
        </authorList>
    </citation>
    <scope>NUCLEOTIDE SEQUENCE</scope>
    <source>
        <strain evidence="2">JCM 3131</strain>
    </source>
</reference>
<dbReference type="RefSeq" id="WP_189214690.1">
    <property type="nucleotide sequence ID" value="NZ_BMQK01000001.1"/>
</dbReference>
<sequence length="81" mass="8793">MYTDKWQKSSYCQEGEACLHIAGSRQRSSHCGQGESCVHIAATISTIHLTESADPTRAMLSASPTAFHALLQMLELGSPTR</sequence>
<protein>
    <recommendedName>
        <fullName evidence="1">DUF397 domain-containing protein</fullName>
    </recommendedName>
</protein>
<evidence type="ECO:0000259" key="1">
    <source>
        <dbReference type="Pfam" id="PF04149"/>
    </source>
</evidence>
<dbReference type="EMBL" id="BMQK01000001">
    <property type="protein sequence ID" value="GGQ38448.1"/>
    <property type="molecule type" value="Genomic_DNA"/>
</dbReference>
<feature type="domain" description="DUF397" evidence="1">
    <location>
        <begin position="26"/>
        <end position="73"/>
    </location>
</feature>
<evidence type="ECO:0000313" key="2">
    <source>
        <dbReference type="EMBL" id="GGQ38448.1"/>
    </source>
</evidence>
<organism evidence="2 3">
    <name type="scientific">Streptomyces ruber</name>
    <dbReference type="NCBI Taxonomy" id="83378"/>
    <lineage>
        <taxon>Bacteria</taxon>
        <taxon>Bacillati</taxon>
        <taxon>Actinomycetota</taxon>
        <taxon>Actinomycetes</taxon>
        <taxon>Kitasatosporales</taxon>
        <taxon>Streptomycetaceae</taxon>
        <taxon>Streptomyces</taxon>
    </lineage>
</organism>
<gene>
    <name evidence="2" type="ORF">GCM10010145_02210</name>
</gene>
<keyword evidence="3" id="KW-1185">Reference proteome</keyword>
<reference evidence="2" key="2">
    <citation type="submission" date="2020-09" db="EMBL/GenBank/DDBJ databases">
        <authorList>
            <person name="Sun Q."/>
            <person name="Ohkuma M."/>
        </authorList>
    </citation>
    <scope>NUCLEOTIDE SEQUENCE</scope>
    <source>
        <strain evidence="2">JCM 3131</strain>
    </source>
</reference>
<evidence type="ECO:0000313" key="3">
    <source>
        <dbReference type="Proteomes" id="UP000620156"/>
    </source>
</evidence>